<dbReference type="HOGENOM" id="CLU_1047317_0_0_1"/>
<dbReference type="InParanoid" id="D8QVT2"/>
<proteinExistence type="predicted"/>
<accession>D8QVT2</accession>
<keyword evidence="2" id="KW-1185">Reference proteome</keyword>
<dbReference type="EMBL" id="GL377567">
    <property type="protein sequence ID" value="EFJ36512.1"/>
    <property type="molecule type" value="Genomic_DNA"/>
</dbReference>
<evidence type="ECO:0000313" key="2">
    <source>
        <dbReference type="Proteomes" id="UP000001514"/>
    </source>
</evidence>
<organism evidence="2">
    <name type="scientific">Selaginella moellendorffii</name>
    <name type="common">Spikemoss</name>
    <dbReference type="NCBI Taxonomy" id="88036"/>
    <lineage>
        <taxon>Eukaryota</taxon>
        <taxon>Viridiplantae</taxon>
        <taxon>Streptophyta</taxon>
        <taxon>Embryophyta</taxon>
        <taxon>Tracheophyta</taxon>
        <taxon>Lycopodiopsida</taxon>
        <taxon>Selaginellales</taxon>
        <taxon>Selaginellaceae</taxon>
        <taxon>Selaginella</taxon>
    </lineage>
</organism>
<sequence length="266" mass="30499">MQFMQPFPYFCGPDKFAAQEKIGSCKRKLVGFSGDGDLKKSLGLRRTYWRIVSWLCIQPFLQSWGKYDWMYGVYFFFGLYSKDSSATYPNGEYIHGLLYLPREEFMLPNVKMRGSGLCDHSKLFVQSLIRIVSALAWTEKKFATLSMPGKDSKMISKLHFLDADDSDETQTEHGFWVLVRDGRVQGLSNLVTVLRVERTLKFGTRGARPWDALRASKGVYAEFLDLSLIRIVAGDGALDWTEKDVREIIDSTKDDLKAGFFSENNW</sequence>
<dbReference type="Proteomes" id="UP000001514">
    <property type="component" value="Unassembled WGS sequence"/>
</dbReference>
<reference evidence="1 2" key="1">
    <citation type="journal article" date="2011" name="Science">
        <title>The Selaginella genome identifies genetic changes associated with the evolution of vascular plants.</title>
        <authorList>
            <person name="Banks J.A."/>
            <person name="Nishiyama T."/>
            <person name="Hasebe M."/>
            <person name="Bowman J.L."/>
            <person name="Gribskov M."/>
            <person name="dePamphilis C."/>
            <person name="Albert V.A."/>
            <person name="Aono N."/>
            <person name="Aoyama T."/>
            <person name="Ambrose B.A."/>
            <person name="Ashton N.W."/>
            <person name="Axtell M.J."/>
            <person name="Barker E."/>
            <person name="Barker M.S."/>
            <person name="Bennetzen J.L."/>
            <person name="Bonawitz N.D."/>
            <person name="Chapple C."/>
            <person name="Cheng C."/>
            <person name="Correa L.G."/>
            <person name="Dacre M."/>
            <person name="DeBarry J."/>
            <person name="Dreyer I."/>
            <person name="Elias M."/>
            <person name="Engstrom E.M."/>
            <person name="Estelle M."/>
            <person name="Feng L."/>
            <person name="Finet C."/>
            <person name="Floyd S.K."/>
            <person name="Frommer W.B."/>
            <person name="Fujita T."/>
            <person name="Gramzow L."/>
            <person name="Gutensohn M."/>
            <person name="Harholt J."/>
            <person name="Hattori M."/>
            <person name="Heyl A."/>
            <person name="Hirai T."/>
            <person name="Hiwatashi Y."/>
            <person name="Ishikawa M."/>
            <person name="Iwata M."/>
            <person name="Karol K.G."/>
            <person name="Koehler B."/>
            <person name="Kolukisaoglu U."/>
            <person name="Kubo M."/>
            <person name="Kurata T."/>
            <person name="Lalonde S."/>
            <person name="Li K."/>
            <person name="Li Y."/>
            <person name="Litt A."/>
            <person name="Lyons E."/>
            <person name="Manning G."/>
            <person name="Maruyama T."/>
            <person name="Michael T.P."/>
            <person name="Mikami K."/>
            <person name="Miyazaki S."/>
            <person name="Morinaga S."/>
            <person name="Murata T."/>
            <person name="Mueller-Roeber B."/>
            <person name="Nelson D.R."/>
            <person name="Obara M."/>
            <person name="Oguri Y."/>
            <person name="Olmstead R.G."/>
            <person name="Onodera N."/>
            <person name="Petersen B.L."/>
            <person name="Pils B."/>
            <person name="Prigge M."/>
            <person name="Rensing S.A."/>
            <person name="Riano-Pachon D.M."/>
            <person name="Roberts A.W."/>
            <person name="Sato Y."/>
            <person name="Scheller H.V."/>
            <person name="Schulz B."/>
            <person name="Schulz C."/>
            <person name="Shakirov E.V."/>
            <person name="Shibagaki N."/>
            <person name="Shinohara N."/>
            <person name="Shippen D.E."/>
            <person name="Soerensen I."/>
            <person name="Sotooka R."/>
            <person name="Sugimoto N."/>
            <person name="Sugita M."/>
            <person name="Sumikawa N."/>
            <person name="Tanurdzic M."/>
            <person name="Theissen G."/>
            <person name="Ulvskov P."/>
            <person name="Wakazuki S."/>
            <person name="Weng J.K."/>
            <person name="Willats W.W."/>
            <person name="Wipf D."/>
            <person name="Wolf P.G."/>
            <person name="Yang L."/>
            <person name="Zimmer A.D."/>
            <person name="Zhu Q."/>
            <person name="Mitros T."/>
            <person name="Hellsten U."/>
            <person name="Loque D."/>
            <person name="Otillar R."/>
            <person name="Salamov A."/>
            <person name="Schmutz J."/>
            <person name="Shapiro H."/>
            <person name="Lindquist E."/>
            <person name="Lucas S."/>
            <person name="Rokhsar D."/>
            <person name="Grigoriev I.V."/>
        </authorList>
    </citation>
    <scope>NUCLEOTIDE SEQUENCE [LARGE SCALE GENOMIC DNA]</scope>
</reference>
<dbReference type="Gramene" id="EFJ36512">
    <property type="protein sequence ID" value="EFJ36512"/>
    <property type="gene ID" value="SELMODRAFT_404585"/>
</dbReference>
<dbReference type="KEGG" id="smo:SELMODRAFT_404585"/>
<name>D8QVT2_SELML</name>
<gene>
    <name evidence="1" type="ORF">SELMODRAFT_404585</name>
</gene>
<protein>
    <submittedName>
        <fullName evidence="1">Uncharacterized protein</fullName>
    </submittedName>
</protein>
<dbReference type="AlphaFoldDB" id="D8QVT2"/>
<evidence type="ECO:0000313" key="1">
    <source>
        <dbReference type="EMBL" id="EFJ36512.1"/>
    </source>
</evidence>